<evidence type="ECO:0000313" key="3">
    <source>
        <dbReference type="EMBL" id="CAD8336202.1"/>
    </source>
</evidence>
<sequence length="362" mass="40179">MGSPSVLRSRSQERSVRKFSETMENGMQLMDAFEDTERIDDELATQENNEDSERCAEAGKNKKRSDRRGHRRAMSDPFDTAESGGITDADLAHVLAEPSEDDDDDDAALPTMPRFPVAETRDTNCWSEPSVSIFRVRGPNYLHDKKKIQSGNYLLRARGCDLFLSDDPQKCIIGENIKGVLGGSLRKAPSFLVRFTFPWGVLVQYFEVPAKLADFMDPNKAVETSMNDFSPAEATLAKWLAGDDAYKNERLKLIPYVAEGPWIVRQMVTGKPAIIGKKLPIKYSYMPGTGASQAGFLVADLDIGNSSSTAKRIVSVCRRYMSSLTVDIGFVIQANEPEELPEQMMGSIRIHRADPIKAVTIG</sequence>
<feature type="region of interest" description="Disordered" evidence="1">
    <location>
        <begin position="1"/>
        <end position="85"/>
    </location>
</feature>
<organism evidence="3">
    <name type="scientific">Craspedostauros australis</name>
    <dbReference type="NCBI Taxonomy" id="1486917"/>
    <lineage>
        <taxon>Eukaryota</taxon>
        <taxon>Sar</taxon>
        <taxon>Stramenopiles</taxon>
        <taxon>Ochrophyta</taxon>
        <taxon>Bacillariophyta</taxon>
        <taxon>Bacillariophyceae</taxon>
        <taxon>Bacillariophycidae</taxon>
        <taxon>Naviculales</taxon>
        <taxon>Naviculaceae</taxon>
        <taxon>Craspedostauros</taxon>
    </lineage>
</organism>
<dbReference type="Pfam" id="PF07059">
    <property type="entry name" value="EDR2_C"/>
    <property type="match status" value="1"/>
</dbReference>
<protein>
    <recommendedName>
        <fullName evidence="2">Protein ENHANCED DISEASE RESISTANCE 2 C-terminal domain-containing protein</fullName>
    </recommendedName>
</protein>
<feature type="compositionally biased region" description="Basic residues" evidence="1">
    <location>
        <begin position="61"/>
        <end position="72"/>
    </location>
</feature>
<feature type="compositionally biased region" description="Basic and acidic residues" evidence="1">
    <location>
        <begin position="10"/>
        <end position="21"/>
    </location>
</feature>
<dbReference type="PANTHER" id="PTHR12136">
    <property type="entry name" value="ENHANCED DISEASE RESISTANCE-RELATED"/>
    <property type="match status" value="1"/>
</dbReference>
<feature type="domain" description="Protein ENHANCED DISEASE RESISTANCE 2 C-terminal" evidence="2">
    <location>
        <begin position="126"/>
        <end position="353"/>
    </location>
</feature>
<name>A0A7R9WXB0_9STRA</name>
<dbReference type="AlphaFoldDB" id="A0A7R9WXB0"/>
<feature type="compositionally biased region" description="Acidic residues" evidence="1">
    <location>
        <begin position="32"/>
        <end position="50"/>
    </location>
</feature>
<evidence type="ECO:0000259" key="2">
    <source>
        <dbReference type="Pfam" id="PF07059"/>
    </source>
</evidence>
<gene>
    <name evidence="3" type="ORF">CAUS1442_LOCUS8330</name>
</gene>
<dbReference type="InterPro" id="IPR045096">
    <property type="entry name" value="EDR2-like"/>
</dbReference>
<dbReference type="EMBL" id="HBEF01013274">
    <property type="protein sequence ID" value="CAD8336202.1"/>
    <property type="molecule type" value="Transcribed_RNA"/>
</dbReference>
<proteinExistence type="predicted"/>
<evidence type="ECO:0000256" key="1">
    <source>
        <dbReference type="SAM" id="MobiDB-lite"/>
    </source>
</evidence>
<feature type="compositionally biased region" description="Basic and acidic residues" evidence="1">
    <location>
        <begin position="51"/>
        <end position="60"/>
    </location>
</feature>
<accession>A0A7R9WXB0</accession>
<dbReference type="InterPro" id="IPR009769">
    <property type="entry name" value="EDR2_C"/>
</dbReference>
<dbReference type="PANTHER" id="PTHR12136:SF41">
    <property type="entry name" value="PLECKSTRIN HOMOLOGY (PH) AND LIPID-BINDING START DOMAINS-CONTAINING PROTEIN"/>
    <property type="match status" value="1"/>
</dbReference>
<reference evidence="3" key="1">
    <citation type="submission" date="2021-01" db="EMBL/GenBank/DDBJ databases">
        <authorList>
            <person name="Corre E."/>
            <person name="Pelletier E."/>
            <person name="Niang G."/>
            <person name="Scheremetjew M."/>
            <person name="Finn R."/>
            <person name="Kale V."/>
            <person name="Holt S."/>
            <person name="Cochrane G."/>
            <person name="Meng A."/>
            <person name="Brown T."/>
            <person name="Cohen L."/>
        </authorList>
    </citation>
    <scope>NUCLEOTIDE SEQUENCE</scope>
    <source>
        <strain evidence="3">CCMP3328</strain>
    </source>
</reference>